<evidence type="ECO:0000313" key="13">
    <source>
        <dbReference type="Proteomes" id="UP000320333"/>
    </source>
</evidence>
<dbReference type="Gene3D" id="1.10.238.10">
    <property type="entry name" value="EF-hand"/>
    <property type="match status" value="1"/>
</dbReference>
<proteinExistence type="inferred from homology"/>
<dbReference type="SMART" id="SM00213">
    <property type="entry name" value="UBQ"/>
    <property type="match status" value="1"/>
</dbReference>
<dbReference type="GO" id="GO:0070628">
    <property type="term" value="F:proteasome binding"/>
    <property type="evidence" value="ECO:0007669"/>
    <property type="project" value="TreeGrafter"/>
</dbReference>
<evidence type="ECO:0000259" key="10">
    <source>
        <dbReference type="PROSITE" id="PS50222"/>
    </source>
</evidence>
<dbReference type="GO" id="GO:0016579">
    <property type="term" value="P:protein deubiquitination"/>
    <property type="evidence" value="ECO:0007669"/>
    <property type="project" value="InterPro"/>
</dbReference>
<dbReference type="InterPro" id="IPR011992">
    <property type="entry name" value="EF-hand-dom_pair"/>
</dbReference>
<dbReference type="PANTHER" id="PTHR43982:SF1">
    <property type="entry name" value="UBIQUITIN CARBOXYL-TERMINAL HYDROLASE 14"/>
    <property type="match status" value="1"/>
</dbReference>
<dbReference type="PROSITE" id="PS50235">
    <property type="entry name" value="USP_3"/>
    <property type="match status" value="1"/>
</dbReference>
<dbReference type="SUPFAM" id="SSF54236">
    <property type="entry name" value="Ubiquitin-like"/>
    <property type="match status" value="1"/>
</dbReference>
<dbReference type="InterPro" id="IPR002048">
    <property type="entry name" value="EF_hand_dom"/>
</dbReference>
<dbReference type="CDD" id="cd02657">
    <property type="entry name" value="Peptidase_C19A"/>
    <property type="match status" value="1"/>
</dbReference>
<comment type="catalytic activity">
    <reaction evidence="1 7">
        <text>Thiol-dependent hydrolysis of ester, thioester, amide, peptide and isopeptide bonds formed by the C-terminal Gly of ubiquitin (a 76-residue protein attached to proteins as an intracellular targeting signal).</text>
        <dbReference type="EC" id="3.4.19.12"/>
    </reaction>
</comment>
<comment type="caution">
    <text evidence="12">The sequence shown here is derived from an EMBL/GenBank/DDBJ whole genome shotgun (WGS) entry which is preliminary data.</text>
</comment>
<evidence type="ECO:0000256" key="8">
    <source>
        <dbReference type="SAM" id="MobiDB-lite"/>
    </source>
</evidence>
<evidence type="ECO:0000313" key="12">
    <source>
        <dbReference type="EMBL" id="TPX45111.1"/>
    </source>
</evidence>
<evidence type="ECO:0000256" key="5">
    <source>
        <dbReference type="ARBA" id="ARBA00022807"/>
    </source>
</evidence>
<evidence type="ECO:0000256" key="1">
    <source>
        <dbReference type="ARBA" id="ARBA00000707"/>
    </source>
</evidence>
<dbReference type="Pfam" id="PF00443">
    <property type="entry name" value="UCH"/>
    <property type="match status" value="1"/>
</dbReference>
<evidence type="ECO:0000256" key="3">
    <source>
        <dbReference type="ARBA" id="ARBA00022786"/>
    </source>
</evidence>
<sequence>MIEFSDIVSGLSKLIHCDLMDRIGLFFTLHDEDGDGLLNKEEIVQFTESLFFLLRKEDGDKYLNSMSTLMQRAFEIGHRDPVSPVSAAAASGEIPPFVKWAGKKFDQIELDVTQPAVLFKAQLFALTGVDPERQKILIKGGTMKDDTDLSQLGLKEGHVFMMMGTAGELPKAPPAPIQFVEDLTDTQLAKALKVPAGLTNLGNTCYMNATVQCLRAVPELQTALQSIPSAYTQDARLNLSKSLGGLYSQLEDSGDAVTPLLFLQVLRSCFSQFAEQNNQGFMQQDAEECWGELISAISEKAPGFDGAGEVDASKKFIEQYFTGETISTMTCVDAPSEAAKVEIGTFRQLKANIGSGVSTYMLSDLENNFVETIEKNSETLGRTATYKKVTKITRLPQYLTVNFVRFQWKPSERVKAKILKRVKFPFELDASSLCELRLLEKLSPAKLHLKKKEEEAAAAKKAQKAAAASGPGQSSTPMDVDAPVQSNALTNQAIMASLNVDPSLMADVGCNVSGQYELVAVLTHVGRGANSGHYIGWAKNAKGEWWKFDDDTVSMVNEEEITKLEGGGDWHTAYIVLYRAKAL</sequence>
<dbReference type="EMBL" id="QEAP01001446">
    <property type="protein sequence ID" value="TPX45111.1"/>
    <property type="molecule type" value="Genomic_DNA"/>
</dbReference>
<dbReference type="InterPro" id="IPR018200">
    <property type="entry name" value="USP_CS"/>
</dbReference>
<keyword evidence="5 7" id="KW-0788">Thiol protease</keyword>
<dbReference type="Proteomes" id="UP000320333">
    <property type="component" value="Unassembled WGS sequence"/>
</dbReference>
<dbReference type="InterPro" id="IPR038765">
    <property type="entry name" value="Papain-like_cys_pep_sf"/>
</dbReference>
<dbReference type="GO" id="GO:0043161">
    <property type="term" value="P:proteasome-mediated ubiquitin-dependent protein catabolic process"/>
    <property type="evidence" value="ECO:0007669"/>
    <property type="project" value="InterPro"/>
</dbReference>
<keyword evidence="2 7" id="KW-0645">Protease</keyword>
<keyword evidence="3 7" id="KW-0833">Ubl conjugation pathway</keyword>
<dbReference type="Gene3D" id="3.90.70.10">
    <property type="entry name" value="Cysteine proteinases"/>
    <property type="match status" value="1"/>
</dbReference>
<evidence type="ECO:0000256" key="7">
    <source>
        <dbReference type="RuleBase" id="RU366025"/>
    </source>
</evidence>
<evidence type="ECO:0000259" key="9">
    <source>
        <dbReference type="PROSITE" id="PS50053"/>
    </source>
</evidence>
<dbReference type="GO" id="GO:0005509">
    <property type="term" value="F:calcium ion binding"/>
    <property type="evidence" value="ECO:0007669"/>
    <property type="project" value="InterPro"/>
</dbReference>
<feature type="domain" description="Ubiquitin-like" evidence="9">
    <location>
        <begin position="94"/>
        <end position="163"/>
    </location>
</feature>
<dbReference type="Pfam" id="PF00240">
    <property type="entry name" value="ubiquitin"/>
    <property type="match status" value="1"/>
</dbReference>
<dbReference type="SUPFAM" id="SSF47473">
    <property type="entry name" value="EF-hand"/>
    <property type="match status" value="1"/>
</dbReference>
<dbReference type="InterPro" id="IPR044635">
    <property type="entry name" value="UBP14-like"/>
</dbReference>
<protein>
    <recommendedName>
        <fullName evidence="7">Ubiquitin carboxyl-terminal hydrolase</fullName>
        <ecNumber evidence="7">3.4.19.12</ecNumber>
    </recommendedName>
</protein>
<dbReference type="PROSITE" id="PS00018">
    <property type="entry name" value="EF_HAND_1"/>
    <property type="match status" value="1"/>
</dbReference>
<dbReference type="PROSITE" id="PS00972">
    <property type="entry name" value="USP_1"/>
    <property type="match status" value="1"/>
</dbReference>
<evidence type="ECO:0000256" key="2">
    <source>
        <dbReference type="ARBA" id="ARBA00022670"/>
    </source>
</evidence>
<dbReference type="PROSITE" id="PS00973">
    <property type="entry name" value="USP_2"/>
    <property type="match status" value="1"/>
</dbReference>
<name>A0A507D1C0_9FUNG</name>
<dbReference type="GO" id="GO:0004843">
    <property type="term" value="F:cysteine-type deubiquitinase activity"/>
    <property type="evidence" value="ECO:0007669"/>
    <property type="project" value="UniProtKB-UniRule"/>
</dbReference>
<dbReference type="PANTHER" id="PTHR43982">
    <property type="entry name" value="UBIQUITIN CARBOXYL-TERMINAL HYDROLASE"/>
    <property type="match status" value="1"/>
</dbReference>
<dbReference type="AlphaFoldDB" id="A0A507D1C0"/>
<dbReference type="PROSITE" id="PS50222">
    <property type="entry name" value="EF_HAND_2"/>
    <property type="match status" value="1"/>
</dbReference>
<dbReference type="SUPFAM" id="SSF54001">
    <property type="entry name" value="Cysteine proteinases"/>
    <property type="match status" value="1"/>
</dbReference>
<dbReference type="InterPro" id="IPR000626">
    <property type="entry name" value="Ubiquitin-like_dom"/>
</dbReference>
<keyword evidence="6" id="KW-0106">Calcium</keyword>
<evidence type="ECO:0000256" key="6">
    <source>
        <dbReference type="ARBA" id="ARBA00022837"/>
    </source>
</evidence>
<dbReference type="InterPro" id="IPR001394">
    <property type="entry name" value="Peptidase_C19_UCH"/>
</dbReference>
<dbReference type="GO" id="GO:0061136">
    <property type="term" value="P:regulation of proteasomal protein catabolic process"/>
    <property type="evidence" value="ECO:0007669"/>
    <property type="project" value="TreeGrafter"/>
</dbReference>
<feature type="domain" description="EF-hand" evidence="10">
    <location>
        <begin position="18"/>
        <end position="53"/>
    </location>
</feature>
<gene>
    <name evidence="12" type="ORF">CcCBS67573_g10381</name>
</gene>
<keyword evidence="13" id="KW-1185">Reference proteome</keyword>
<comment type="similarity">
    <text evidence="7">Belongs to the peptidase C19 family.</text>
</comment>
<dbReference type="OrthoDB" id="333239at2759"/>
<dbReference type="PROSITE" id="PS50053">
    <property type="entry name" value="UBIQUITIN_2"/>
    <property type="match status" value="1"/>
</dbReference>
<feature type="region of interest" description="Disordered" evidence="8">
    <location>
        <begin position="458"/>
        <end position="482"/>
    </location>
</feature>
<dbReference type="InterPro" id="IPR028889">
    <property type="entry name" value="USP"/>
</dbReference>
<evidence type="ECO:0000256" key="4">
    <source>
        <dbReference type="ARBA" id="ARBA00022801"/>
    </source>
</evidence>
<keyword evidence="4 7" id="KW-0378">Hydrolase</keyword>
<dbReference type="InterPro" id="IPR029071">
    <property type="entry name" value="Ubiquitin-like_domsf"/>
</dbReference>
<evidence type="ECO:0000259" key="11">
    <source>
        <dbReference type="PROSITE" id="PS50235"/>
    </source>
</evidence>
<reference evidence="12 13" key="1">
    <citation type="journal article" date="2019" name="Sci. Rep.">
        <title>Comparative genomics of chytrid fungi reveal insights into the obligate biotrophic and pathogenic lifestyle of Synchytrium endobioticum.</title>
        <authorList>
            <person name="van de Vossenberg B.T.L.H."/>
            <person name="Warris S."/>
            <person name="Nguyen H.D.T."/>
            <person name="van Gent-Pelzer M.P.E."/>
            <person name="Joly D.L."/>
            <person name="van de Geest H.C."/>
            <person name="Bonants P.J.M."/>
            <person name="Smith D.S."/>
            <person name="Levesque C.A."/>
            <person name="van der Lee T.A.J."/>
        </authorList>
    </citation>
    <scope>NUCLEOTIDE SEQUENCE [LARGE SCALE GENOMIC DNA]</scope>
    <source>
        <strain evidence="12 13">CBS 675.73</strain>
    </source>
</reference>
<dbReference type="Gene3D" id="3.10.20.90">
    <property type="entry name" value="Phosphatidylinositol 3-kinase Catalytic Subunit, Chain A, domain 1"/>
    <property type="match status" value="1"/>
</dbReference>
<organism evidence="12 13">
    <name type="scientific">Chytriomyces confervae</name>
    <dbReference type="NCBI Taxonomy" id="246404"/>
    <lineage>
        <taxon>Eukaryota</taxon>
        <taxon>Fungi</taxon>
        <taxon>Fungi incertae sedis</taxon>
        <taxon>Chytridiomycota</taxon>
        <taxon>Chytridiomycota incertae sedis</taxon>
        <taxon>Chytridiomycetes</taxon>
        <taxon>Chytridiales</taxon>
        <taxon>Chytriomycetaceae</taxon>
        <taxon>Chytriomyces</taxon>
    </lineage>
</organism>
<dbReference type="InterPro" id="IPR018247">
    <property type="entry name" value="EF_Hand_1_Ca_BS"/>
</dbReference>
<dbReference type="CDD" id="cd16104">
    <property type="entry name" value="Ubl_USP14_like"/>
    <property type="match status" value="1"/>
</dbReference>
<feature type="domain" description="USP" evidence="11">
    <location>
        <begin position="196"/>
        <end position="581"/>
    </location>
</feature>
<accession>A0A507D1C0</accession>
<dbReference type="STRING" id="246404.A0A507D1C0"/>
<dbReference type="EC" id="3.4.19.12" evidence="7"/>